<dbReference type="Gene3D" id="3.40.190.10">
    <property type="entry name" value="Periplasmic binding protein-like II"/>
    <property type="match status" value="2"/>
</dbReference>
<dbReference type="Proteomes" id="UP001597294">
    <property type="component" value="Unassembled WGS sequence"/>
</dbReference>
<keyword evidence="3" id="KW-1185">Reference proteome</keyword>
<dbReference type="CDD" id="cd13520">
    <property type="entry name" value="PBP2_TAXI_TRAP"/>
    <property type="match status" value="1"/>
</dbReference>
<reference evidence="3" key="1">
    <citation type="journal article" date="2019" name="Int. J. Syst. Evol. Microbiol.">
        <title>The Global Catalogue of Microorganisms (GCM) 10K type strain sequencing project: providing services to taxonomists for standard genome sequencing and annotation.</title>
        <authorList>
            <consortium name="The Broad Institute Genomics Platform"/>
            <consortium name="The Broad Institute Genome Sequencing Center for Infectious Disease"/>
            <person name="Wu L."/>
            <person name="Ma J."/>
        </authorList>
    </citation>
    <scope>NUCLEOTIDE SEQUENCE [LARGE SCALE GENOMIC DNA]</scope>
    <source>
        <strain evidence="3">CGMCC 4.7192</strain>
    </source>
</reference>
<dbReference type="SUPFAM" id="SSF53850">
    <property type="entry name" value="Periplasmic binding protein-like II"/>
    <property type="match status" value="1"/>
</dbReference>
<dbReference type="InterPro" id="IPR011852">
    <property type="entry name" value="TRAP_TAXI"/>
</dbReference>
<comment type="caution">
    <text evidence="2">The sequence shown here is derived from an EMBL/GenBank/DDBJ whole genome shotgun (WGS) entry which is preliminary data.</text>
</comment>
<evidence type="ECO:0000313" key="2">
    <source>
        <dbReference type="EMBL" id="MFD2205675.1"/>
    </source>
</evidence>
<dbReference type="PANTHER" id="PTHR42941:SF1">
    <property type="entry name" value="SLL1037 PROTEIN"/>
    <property type="match status" value="1"/>
</dbReference>
<keyword evidence="1" id="KW-0732">Signal</keyword>
<protein>
    <submittedName>
        <fullName evidence="2">TAXI family TRAP transporter solute-binding subunit</fullName>
    </submittedName>
</protein>
<dbReference type="RefSeq" id="WP_380250515.1">
    <property type="nucleotide sequence ID" value="NZ_JBHUII010000004.1"/>
</dbReference>
<feature type="signal peptide" evidence="1">
    <location>
        <begin position="1"/>
        <end position="36"/>
    </location>
</feature>
<feature type="chain" id="PRO_5046401201" evidence="1">
    <location>
        <begin position="37"/>
        <end position="366"/>
    </location>
</feature>
<dbReference type="EMBL" id="JBHUII010000004">
    <property type="protein sequence ID" value="MFD2205675.1"/>
    <property type="molecule type" value="Genomic_DNA"/>
</dbReference>
<organism evidence="2 3">
    <name type="scientific">Kiloniella antarctica</name>
    <dbReference type="NCBI Taxonomy" id="1550907"/>
    <lineage>
        <taxon>Bacteria</taxon>
        <taxon>Pseudomonadati</taxon>
        <taxon>Pseudomonadota</taxon>
        <taxon>Alphaproteobacteria</taxon>
        <taxon>Rhodospirillales</taxon>
        <taxon>Kiloniellaceae</taxon>
        <taxon>Kiloniella</taxon>
    </lineage>
</organism>
<sequence>MSVKNNKMDRRYAQTRVGIHVKTLLMLLAFSLISAAQITSAQTVSSTAIVSQEDYLKRIKIFRIGTGGTSGTYYPIGGMVAQAISNPPGSRPCSEGGSCGVPGLVAIAQSSNGSVSNIHSIAKGELESGFAQSDVVYWAYTGKGVFKNEKAIPEIRAIANLYPETLHLVARKGSGIKSVHDLRGKKVSLDESGSGTLIDARLILNAYDLKESDLKAEYIKPEHAIGKIERGELDAFFIVTGYPTPSVSKLASGVGAQLIAIGGKETTGLLKRWSFFSPDTIPENTYPGIPSTPTISVGAQWIVSAKVDENLVYQITKALWNATTRQILNHGHTKGKVIEIERALEGIAIPLHPGAERFYREMGMLP</sequence>
<proteinExistence type="predicted"/>
<name>A0ABW5BLB8_9PROT</name>
<accession>A0ABW5BLB8</accession>
<dbReference type="PANTHER" id="PTHR42941">
    <property type="entry name" value="SLL1037 PROTEIN"/>
    <property type="match status" value="1"/>
</dbReference>
<evidence type="ECO:0000313" key="3">
    <source>
        <dbReference type="Proteomes" id="UP001597294"/>
    </source>
</evidence>
<dbReference type="Pfam" id="PF16868">
    <property type="entry name" value="NMT1_3"/>
    <property type="match status" value="1"/>
</dbReference>
<dbReference type="NCBIfam" id="TIGR02122">
    <property type="entry name" value="TRAP_TAXI"/>
    <property type="match status" value="1"/>
</dbReference>
<gene>
    <name evidence="2" type="ORF">ACFSKO_08640</name>
</gene>
<evidence type="ECO:0000256" key="1">
    <source>
        <dbReference type="SAM" id="SignalP"/>
    </source>
</evidence>